<dbReference type="AlphaFoldDB" id="A0A938BSP2"/>
<gene>
    <name evidence="4" type="ORF">FJY68_02860</name>
</gene>
<feature type="domain" description="Peptidase C14 caspase" evidence="3">
    <location>
        <begin position="488"/>
        <end position="732"/>
    </location>
</feature>
<dbReference type="InterPro" id="IPR018247">
    <property type="entry name" value="EF_Hand_1_Ca_BS"/>
</dbReference>
<keyword evidence="2" id="KW-0732">Signal</keyword>
<dbReference type="SUPFAM" id="SSF52129">
    <property type="entry name" value="Caspase-like"/>
    <property type="match status" value="1"/>
</dbReference>
<sequence length="743" mass="79780">MKTKAVYLMLLVLGCGLAADVDIGAGFGGGYANWNGWGGYSIAASGGPSFTFGQFGLGVDFLLGQSKVAKNGESMAFWNFGGMAHVRYSVFKVGAGYGYIPGFTTEADGYYFGTGSPLLAAGLTIPIRLTDRVSLKLDAENVFPLKLASFYDPSARLGLVYRMTRPRKAVRPEPPAPIPSRKADEQVANAPLRSGPKPSFPPRLETKLAFEEAGRRNQALDAGEQAFIVVAVANSGKGRADSLRVRTEAISTIEGVSIGADVIVPAIAPQETARVKVRIVASEDVPDQEIRFRVSVIEPVFGADAFPSVINIVARSIEPPDLVVYDIAITDNESESEWAQGNGNGQLEINEQVEVTTIVQNRGIGTAYGVRVTVTPSDQNVLYQSPQSEMNLGDIPAGEWRTLKYPVFVNARFREDTVKLALSIAEQRPKFSRGASVKIPMNTKVQAPTEVAVQPKARPGVATPATPPSLTDSLLVDIPRGPANPDAFAVVVGVSKYRSVAAVEYARQDAEAMRRYLVEAFGFQDANVIALADPSKGDLERTFGTAGNPEGQLFNLVSRKPGQCDVFVYYVGHGAPSIKEKKGYLVPADASPDYIEINGYPLDAFYANLGKMPARSVTVVLDACFTGETPDVAGKVSTLLRDASPLVIAPVAEELPQNATVMTAATGSQIASWYPEKKHSLFTYWFLKGLKGDADSNKDGSITLGEVGAYVRNQVPPIARHVYNREQTPEFRGSADAVLLKVK</sequence>
<dbReference type="PROSITE" id="PS00018">
    <property type="entry name" value="EF_HAND_1"/>
    <property type="match status" value="1"/>
</dbReference>
<feature type="region of interest" description="Disordered" evidence="1">
    <location>
        <begin position="168"/>
        <end position="198"/>
    </location>
</feature>
<dbReference type="PROSITE" id="PS51257">
    <property type="entry name" value="PROKAR_LIPOPROTEIN"/>
    <property type="match status" value="1"/>
</dbReference>
<evidence type="ECO:0000313" key="4">
    <source>
        <dbReference type="EMBL" id="MBM3330777.1"/>
    </source>
</evidence>
<evidence type="ECO:0000313" key="5">
    <source>
        <dbReference type="Proteomes" id="UP000779900"/>
    </source>
</evidence>
<accession>A0A938BSP2</accession>
<dbReference type="PANTHER" id="PTHR35902">
    <property type="entry name" value="S-LAYER DOMAIN-LIKE PROTEIN-RELATED"/>
    <property type="match status" value="1"/>
</dbReference>
<comment type="caution">
    <text evidence="4">The sequence shown here is derived from an EMBL/GenBank/DDBJ whole genome shotgun (WGS) entry which is preliminary data.</text>
</comment>
<dbReference type="Proteomes" id="UP000779900">
    <property type="component" value="Unassembled WGS sequence"/>
</dbReference>
<dbReference type="PANTHER" id="PTHR35902:SF3">
    <property type="entry name" value="NPCBM-ASSOCIATED, NEW3 DOMAIN OF ALPHA-GALACTOSIDASE"/>
    <property type="match status" value="1"/>
</dbReference>
<dbReference type="Pfam" id="PF00656">
    <property type="entry name" value="Peptidase_C14"/>
    <property type="match status" value="1"/>
</dbReference>
<reference evidence="4" key="1">
    <citation type="submission" date="2019-03" db="EMBL/GenBank/DDBJ databases">
        <title>Lake Tanganyika Metagenome-Assembled Genomes (MAGs).</title>
        <authorList>
            <person name="Tran P."/>
        </authorList>
    </citation>
    <scope>NUCLEOTIDE SEQUENCE</scope>
    <source>
        <strain evidence="4">K_DeepCast_150m_m2_040</strain>
    </source>
</reference>
<dbReference type="InterPro" id="IPR029030">
    <property type="entry name" value="Caspase-like_dom_sf"/>
</dbReference>
<protein>
    <recommendedName>
        <fullName evidence="3">Peptidase C14 caspase domain-containing protein</fullName>
    </recommendedName>
</protein>
<dbReference type="EMBL" id="VGIR01000010">
    <property type="protein sequence ID" value="MBM3330777.1"/>
    <property type="molecule type" value="Genomic_DNA"/>
</dbReference>
<evidence type="ECO:0000259" key="3">
    <source>
        <dbReference type="Pfam" id="PF00656"/>
    </source>
</evidence>
<dbReference type="Gene3D" id="3.40.50.1460">
    <property type="match status" value="1"/>
</dbReference>
<dbReference type="GO" id="GO:0004197">
    <property type="term" value="F:cysteine-type endopeptidase activity"/>
    <property type="evidence" value="ECO:0007669"/>
    <property type="project" value="InterPro"/>
</dbReference>
<name>A0A938BSP2_UNCW3</name>
<feature type="chain" id="PRO_5037230163" description="Peptidase C14 caspase domain-containing protein" evidence="2">
    <location>
        <begin position="19"/>
        <end position="743"/>
    </location>
</feature>
<dbReference type="InterPro" id="IPR011600">
    <property type="entry name" value="Pept_C14_caspase"/>
</dbReference>
<dbReference type="GO" id="GO:0006508">
    <property type="term" value="P:proteolysis"/>
    <property type="evidence" value="ECO:0007669"/>
    <property type="project" value="InterPro"/>
</dbReference>
<feature type="signal peptide" evidence="2">
    <location>
        <begin position="1"/>
        <end position="18"/>
    </location>
</feature>
<proteinExistence type="predicted"/>
<evidence type="ECO:0000256" key="1">
    <source>
        <dbReference type="SAM" id="MobiDB-lite"/>
    </source>
</evidence>
<evidence type="ECO:0000256" key="2">
    <source>
        <dbReference type="SAM" id="SignalP"/>
    </source>
</evidence>
<organism evidence="4 5">
    <name type="scientific">candidate division WOR-3 bacterium</name>
    <dbReference type="NCBI Taxonomy" id="2052148"/>
    <lineage>
        <taxon>Bacteria</taxon>
        <taxon>Bacteria division WOR-3</taxon>
    </lineage>
</organism>